<dbReference type="GO" id="GO:0043023">
    <property type="term" value="F:ribosomal large subunit binding"/>
    <property type="evidence" value="ECO:0007669"/>
    <property type="project" value="TreeGrafter"/>
</dbReference>
<dbReference type="Pfam" id="PF05670">
    <property type="entry name" value="NFACT-R_1"/>
    <property type="match status" value="1"/>
</dbReference>
<organism evidence="3 4">
    <name type="scientific">Pleodorina starrii</name>
    <dbReference type="NCBI Taxonomy" id="330485"/>
    <lineage>
        <taxon>Eukaryota</taxon>
        <taxon>Viridiplantae</taxon>
        <taxon>Chlorophyta</taxon>
        <taxon>core chlorophytes</taxon>
        <taxon>Chlorophyceae</taxon>
        <taxon>CS clade</taxon>
        <taxon>Chlamydomonadales</taxon>
        <taxon>Volvocaceae</taxon>
        <taxon>Pleodorina</taxon>
    </lineage>
</organism>
<evidence type="ECO:0000313" key="4">
    <source>
        <dbReference type="Proteomes" id="UP001165080"/>
    </source>
</evidence>
<dbReference type="GO" id="GO:0000049">
    <property type="term" value="F:tRNA binding"/>
    <property type="evidence" value="ECO:0007669"/>
    <property type="project" value="TreeGrafter"/>
</dbReference>
<dbReference type="Pfam" id="PF05833">
    <property type="entry name" value="NFACT_N"/>
    <property type="match status" value="2"/>
</dbReference>
<sequence length="907" mass="94248">MQSAPRFKATDSLRLAIRFNQALIQDSSSFANTRKFLQICSDSRTLVSVRFCGHESLPKHKPTGITNCWSYPESRKSEATMPSTICGRASTAQMTLSPSTWARLWRADAAPLSSPAACPTTSARQRAWLRAPWPATPAAHLATSPPPQRTARYTCASASTSQPSAALAEGAVGASAVGPAATASSSHSHSRGSAAAGGAAGGGSDSGGGAGFPAKLQPVDYSTLAACCAELRSGWVPAKVEQVVMPDKTSLCLRLRTPAGQGWLRISWHPAAGRVTMMTQGSVPERGNASELYSLGEQIHGALSGLVLVDVALPAAWERVADLRFGVRPGEAPSHHLYCEVMARYSNVVLTTADGEVLAAAYQVGGMMSSHRQVQVGRTYALPPQLFGVPPTATAVASLDAWRDTVVGAAALAAAAQRQAAEQRRSAAAAAAKQQQQPPRSGAGGGAAAAAGGGRLVDGFIRAFHGVSPTLVEELCGAVGVSPEASPGELVSEQWAALHGQWRTWQERLISGDFAATSDPATGRYSVFGSLPRRHASVHEMLEDYYGPLTAAEAHAQLYGKLAAAVTAALKKARGKVRAFEQQLSESGRSEEIRRVADLITANLYRIPAGSATAVVEDWETGEPLTLELDASKPPVATAEALYRKARKLRRAIDVVQPLLDEARAEVAYLEDVEVGLAALKRWSGDAADAAALREVQDELVSGKYMKPPPDAALAVKTAARATKAAARAAAKKGGGKKGGGGGAKGGAAALAAAAAAAAADGGLDTASARRYTSPGGFTVLVGRNNKQNDVLSTQVAADDDLWFHVRGMPGSHTLLRVPRGAPTQPSDADLQFAADLAAFFSRARESLKADVIVARGAWVRKPRGAKPGAVMVTRELRNVVGRPGDSAAAEVAAVAGDGAAGKGGRR</sequence>
<dbReference type="InterPro" id="IPR008532">
    <property type="entry name" value="NFACT_RNA-bd"/>
</dbReference>
<accession>A0A9W6F192</accession>
<feature type="domain" description="NFACT RNA-binding" evidence="2">
    <location>
        <begin position="772"/>
        <end position="873"/>
    </location>
</feature>
<feature type="region of interest" description="Disordered" evidence="1">
    <location>
        <begin position="137"/>
        <end position="156"/>
    </location>
</feature>
<gene>
    <name evidence="3" type="primary">PLEST002433</name>
    <name evidence="3" type="ORF">PLESTB_000691300</name>
</gene>
<keyword evidence="4" id="KW-1185">Reference proteome</keyword>
<dbReference type="InterPro" id="IPR051608">
    <property type="entry name" value="RQC_Subunit_NEMF"/>
</dbReference>
<dbReference type="EMBL" id="BRXU01000007">
    <property type="protein sequence ID" value="GLC52948.1"/>
    <property type="molecule type" value="Genomic_DNA"/>
</dbReference>
<evidence type="ECO:0000313" key="3">
    <source>
        <dbReference type="EMBL" id="GLC52948.1"/>
    </source>
</evidence>
<feature type="region of interest" description="Disordered" evidence="1">
    <location>
        <begin position="180"/>
        <end position="206"/>
    </location>
</feature>
<feature type="compositionally biased region" description="Low complexity" evidence="1">
    <location>
        <begin position="180"/>
        <end position="197"/>
    </location>
</feature>
<dbReference type="GO" id="GO:0072344">
    <property type="term" value="P:rescue of stalled ribosome"/>
    <property type="evidence" value="ECO:0007669"/>
    <property type="project" value="TreeGrafter"/>
</dbReference>
<protein>
    <recommendedName>
        <fullName evidence="2">NFACT RNA-binding domain-containing protein</fullName>
    </recommendedName>
</protein>
<feature type="compositionally biased region" description="Low complexity" evidence="1">
    <location>
        <begin position="426"/>
        <end position="437"/>
    </location>
</feature>
<dbReference type="Proteomes" id="UP001165080">
    <property type="component" value="Unassembled WGS sequence"/>
</dbReference>
<evidence type="ECO:0000256" key="1">
    <source>
        <dbReference type="SAM" id="MobiDB-lite"/>
    </source>
</evidence>
<proteinExistence type="predicted"/>
<name>A0A9W6F192_9CHLO</name>
<dbReference type="PANTHER" id="PTHR15239:SF6">
    <property type="entry name" value="RIBOSOME QUALITY CONTROL COMPLEX SUBUNIT NEMF"/>
    <property type="match status" value="1"/>
</dbReference>
<dbReference type="GO" id="GO:1990112">
    <property type="term" value="C:RQC complex"/>
    <property type="evidence" value="ECO:0007669"/>
    <property type="project" value="TreeGrafter"/>
</dbReference>
<feature type="region of interest" description="Disordered" evidence="1">
    <location>
        <begin position="426"/>
        <end position="448"/>
    </location>
</feature>
<dbReference type="OrthoDB" id="436717at2759"/>
<dbReference type="PANTHER" id="PTHR15239">
    <property type="entry name" value="NUCLEAR EXPORT MEDIATOR FACTOR NEMF"/>
    <property type="match status" value="1"/>
</dbReference>
<evidence type="ECO:0000259" key="2">
    <source>
        <dbReference type="Pfam" id="PF05670"/>
    </source>
</evidence>
<comment type="caution">
    <text evidence="3">The sequence shown here is derived from an EMBL/GenBank/DDBJ whole genome shotgun (WGS) entry which is preliminary data.</text>
</comment>
<reference evidence="3 4" key="1">
    <citation type="journal article" date="2023" name="Commun. Biol.">
        <title>Reorganization of the ancestral sex-determining regions during the evolution of trioecy in Pleodorina starrii.</title>
        <authorList>
            <person name="Takahashi K."/>
            <person name="Suzuki S."/>
            <person name="Kawai-Toyooka H."/>
            <person name="Yamamoto K."/>
            <person name="Hamaji T."/>
            <person name="Ootsuki R."/>
            <person name="Yamaguchi H."/>
            <person name="Kawachi M."/>
            <person name="Higashiyama T."/>
            <person name="Nozaki H."/>
        </authorList>
    </citation>
    <scope>NUCLEOTIDE SEQUENCE [LARGE SCALE GENOMIC DNA]</scope>
    <source>
        <strain evidence="3 4">NIES-4479</strain>
    </source>
</reference>
<dbReference type="Gene3D" id="2.30.310.10">
    <property type="entry name" value="ibrinogen binding protein from staphylococcus aureus domain"/>
    <property type="match status" value="1"/>
</dbReference>
<dbReference type="AlphaFoldDB" id="A0A9W6F192"/>